<dbReference type="Pfam" id="PF08942">
    <property type="entry name" value="DUF1919"/>
    <property type="match status" value="1"/>
</dbReference>
<organism evidence="2 3">
    <name type="scientific">Cohnella yongneupensis</name>
    <dbReference type="NCBI Taxonomy" id="425006"/>
    <lineage>
        <taxon>Bacteria</taxon>
        <taxon>Bacillati</taxon>
        <taxon>Bacillota</taxon>
        <taxon>Bacilli</taxon>
        <taxon>Bacillales</taxon>
        <taxon>Paenibacillaceae</taxon>
        <taxon>Cohnella</taxon>
    </lineage>
</organism>
<feature type="domain" description="C2185-like N-terminal" evidence="1">
    <location>
        <begin position="3"/>
        <end position="91"/>
    </location>
</feature>
<evidence type="ECO:0000313" key="3">
    <source>
        <dbReference type="Proteomes" id="UP001596108"/>
    </source>
</evidence>
<name>A0ABW0QZF6_9BACL</name>
<dbReference type="Gene3D" id="3.40.50.720">
    <property type="entry name" value="NAD(P)-binding Rossmann-like Domain"/>
    <property type="match status" value="1"/>
</dbReference>
<keyword evidence="3" id="KW-1185">Reference proteome</keyword>
<dbReference type="Proteomes" id="UP001596108">
    <property type="component" value="Unassembled WGS sequence"/>
</dbReference>
<accession>A0ABW0QZF6</accession>
<sequence>MPTYKCIVWGVGLDYDLYLNAVKHQERLGNIEIVGVTSNQSIYSRVDGYRFIPKEELKSIDFDLLIIASLGSFNAIRQDAIGRGIDARKLVSIKLFALPELDLDKYLAIKNGNLTIFSNNCWGGITYNRLGMEFLSPFINMFVNTADYLKIMSAPRHYLGCEPTLTKYLYESELKREYPVCRLDDTELYFNHYATLEDAVTKWNSRKAKINWDNLFVMMFTENFEDASRFIELPYENKVCFVPFETTETALLTIDYARIGEMEKVPFWAIVNGLASGMYKYYDMLDLLQGSRNRNRI</sequence>
<evidence type="ECO:0000313" key="2">
    <source>
        <dbReference type="EMBL" id="MFC5528947.1"/>
    </source>
</evidence>
<dbReference type="Pfam" id="PF22674">
    <property type="entry name" value="C2185-like_N"/>
    <property type="match status" value="1"/>
</dbReference>
<dbReference type="SUPFAM" id="SSF142795">
    <property type="entry name" value="CAC2185-like"/>
    <property type="match status" value="1"/>
</dbReference>
<comment type="caution">
    <text evidence="2">The sequence shown here is derived from an EMBL/GenBank/DDBJ whole genome shotgun (WGS) entry which is preliminary data.</text>
</comment>
<dbReference type="InterPro" id="IPR037226">
    <property type="entry name" value="CAC2185-like_sf"/>
</dbReference>
<dbReference type="RefSeq" id="WP_378110816.1">
    <property type="nucleotide sequence ID" value="NZ_JBHSNC010000017.1"/>
</dbReference>
<protein>
    <submittedName>
        <fullName evidence="2">DUF1919 domain-containing protein</fullName>
    </submittedName>
</protein>
<reference evidence="3" key="1">
    <citation type="journal article" date="2019" name="Int. J. Syst. Evol. Microbiol.">
        <title>The Global Catalogue of Microorganisms (GCM) 10K type strain sequencing project: providing services to taxonomists for standard genome sequencing and annotation.</title>
        <authorList>
            <consortium name="The Broad Institute Genomics Platform"/>
            <consortium name="The Broad Institute Genome Sequencing Center for Infectious Disease"/>
            <person name="Wu L."/>
            <person name="Ma J."/>
        </authorList>
    </citation>
    <scope>NUCLEOTIDE SEQUENCE [LARGE SCALE GENOMIC DNA]</scope>
    <source>
        <strain evidence="3">CGMCC 1.18578</strain>
    </source>
</reference>
<dbReference type="InterPro" id="IPR015037">
    <property type="entry name" value="DUF1919"/>
</dbReference>
<proteinExistence type="predicted"/>
<gene>
    <name evidence="2" type="ORF">ACFPQ4_05700</name>
</gene>
<dbReference type="InterPro" id="IPR054601">
    <property type="entry name" value="C2185-like_N"/>
</dbReference>
<evidence type="ECO:0000259" key="1">
    <source>
        <dbReference type="Pfam" id="PF22674"/>
    </source>
</evidence>
<dbReference type="EMBL" id="JBHSNC010000017">
    <property type="protein sequence ID" value="MFC5528947.1"/>
    <property type="molecule type" value="Genomic_DNA"/>
</dbReference>